<gene>
    <name evidence="1" type="ORF">LPU83_1896</name>
</gene>
<sequence length="80" mass="9428">MKVSRRCLRETCVMCRYNLRMEDGLWTVVDATTQQPAELNDVQMARMTWREACDMVDILNNLDRISFMSKRYEASARTMA</sequence>
<dbReference type="HOGENOM" id="CLU_204644_1_0_5"/>
<dbReference type="PATRIC" id="fig|348824.6.peg.2039"/>
<dbReference type="AlphaFoldDB" id="W6RFV1"/>
<evidence type="ECO:0000313" key="1">
    <source>
        <dbReference type="EMBL" id="CDM57558.1"/>
    </source>
</evidence>
<dbReference type="KEGG" id="rhl:LPU83_1896"/>
<proteinExistence type="predicted"/>
<dbReference type="EMBL" id="HG916852">
    <property type="protein sequence ID" value="CDM57558.1"/>
    <property type="molecule type" value="Genomic_DNA"/>
</dbReference>
<dbReference type="Proteomes" id="UP000019443">
    <property type="component" value="Chromosome"/>
</dbReference>
<accession>W6RFV1</accession>
<dbReference type="eggNOG" id="ENOG50300V8">
    <property type="taxonomic scope" value="Bacteria"/>
</dbReference>
<evidence type="ECO:0000313" key="2">
    <source>
        <dbReference type="Proteomes" id="UP000019443"/>
    </source>
</evidence>
<reference evidence="1" key="1">
    <citation type="submission" date="2013-11" db="EMBL/GenBank/DDBJ databases">
        <title>Draft genome sequence of the broad-host-range Rhizobium sp. LPU83 strain, a member of the low-genetic diversity Oregon-like Rhizobium sp. group.</title>
        <authorList>
            <person name="Wibberg D."/>
            <person name="Puehler A."/>
            <person name="Schlueter A."/>
        </authorList>
    </citation>
    <scope>NUCLEOTIDE SEQUENCE [LARGE SCALE GENOMIC DNA]</scope>
    <source>
        <strain evidence="1">LPU83</strain>
    </source>
</reference>
<protein>
    <submittedName>
        <fullName evidence="1">Uncharacterized protein</fullName>
    </submittedName>
</protein>
<organism evidence="1 2">
    <name type="scientific">Rhizobium favelukesii</name>
    <dbReference type="NCBI Taxonomy" id="348824"/>
    <lineage>
        <taxon>Bacteria</taxon>
        <taxon>Pseudomonadati</taxon>
        <taxon>Pseudomonadota</taxon>
        <taxon>Alphaproteobacteria</taxon>
        <taxon>Hyphomicrobiales</taxon>
        <taxon>Rhizobiaceae</taxon>
        <taxon>Rhizobium/Agrobacterium group</taxon>
        <taxon>Rhizobium</taxon>
    </lineage>
</organism>
<keyword evidence="2" id="KW-1185">Reference proteome</keyword>
<name>W6RFV1_9HYPH</name>